<dbReference type="AlphaFoldDB" id="A0A6J8AXH1"/>
<gene>
    <name evidence="2" type="ORF">MCOR_12190</name>
</gene>
<keyword evidence="3" id="KW-1185">Reference proteome</keyword>
<evidence type="ECO:0000259" key="1">
    <source>
        <dbReference type="Pfam" id="PF03732"/>
    </source>
</evidence>
<evidence type="ECO:0000313" key="3">
    <source>
        <dbReference type="Proteomes" id="UP000507470"/>
    </source>
</evidence>
<sequence>MEPLLHRRTPKDGKTKLRTDSNLTTLNMYEIIEFLKKTQTLTECTIIQFAAGGARPPKRRRYRKTQVVGGSYSKTFVSLYWDESKFCNAFPLFLEENAQIWYNGLSEDVTKSRNNLKCEFLKNYKFSSGQNFQTSTELINISQREEESVSEYINRLHVLSENHNYGEQFTLWKLRNECKPELMRQMAFGKWPKTVAETENRLRSVEATSKCLQEEDQKRMNDNIVTKPQPEMEKMLQQISAVNSKALQQL</sequence>
<dbReference type="EMBL" id="CACVKT020002094">
    <property type="protein sequence ID" value="CAC5374990.1"/>
    <property type="molecule type" value="Genomic_DNA"/>
</dbReference>
<dbReference type="Proteomes" id="UP000507470">
    <property type="component" value="Unassembled WGS sequence"/>
</dbReference>
<dbReference type="OrthoDB" id="1740536at2759"/>
<reference evidence="2 3" key="1">
    <citation type="submission" date="2020-06" db="EMBL/GenBank/DDBJ databases">
        <authorList>
            <person name="Li R."/>
            <person name="Bekaert M."/>
        </authorList>
    </citation>
    <scope>NUCLEOTIDE SEQUENCE [LARGE SCALE GENOMIC DNA]</scope>
    <source>
        <strain evidence="3">wild</strain>
    </source>
</reference>
<name>A0A6J8AXH1_MYTCO</name>
<dbReference type="Pfam" id="PF03732">
    <property type="entry name" value="Retrotrans_gag"/>
    <property type="match status" value="1"/>
</dbReference>
<feature type="domain" description="Retrotransposon gag" evidence="1">
    <location>
        <begin position="89"/>
        <end position="163"/>
    </location>
</feature>
<evidence type="ECO:0000313" key="2">
    <source>
        <dbReference type="EMBL" id="CAC5374990.1"/>
    </source>
</evidence>
<proteinExistence type="predicted"/>
<protein>
    <recommendedName>
        <fullName evidence="1">Retrotransposon gag domain-containing protein</fullName>
    </recommendedName>
</protein>
<organism evidence="2 3">
    <name type="scientific">Mytilus coruscus</name>
    <name type="common">Sea mussel</name>
    <dbReference type="NCBI Taxonomy" id="42192"/>
    <lineage>
        <taxon>Eukaryota</taxon>
        <taxon>Metazoa</taxon>
        <taxon>Spiralia</taxon>
        <taxon>Lophotrochozoa</taxon>
        <taxon>Mollusca</taxon>
        <taxon>Bivalvia</taxon>
        <taxon>Autobranchia</taxon>
        <taxon>Pteriomorphia</taxon>
        <taxon>Mytilida</taxon>
        <taxon>Mytiloidea</taxon>
        <taxon>Mytilidae</taxon>
        <taxon>Mytilinae</taxon>
        <taxon>Mytilus</taxon>
    </lineage>
</organism>
<accession>A0A6J8AXH1</accession>
<dbReference type="InterPro" id="IPR005162">
    <property type="entry name" value="Retrotrans_gag_dom"/>
</dbReference>